<dbReference type="GO" id="GO:0052717">
    <property type="term" value="F:tRNA-specific adenosine-34 deaminase activity"/>
    <property type="evidence" value="ECO:0007669"/>
    <property type="project" value="TreeGrafter"/>
</dbReference>
<keyword evidence="2" id="KW-0862">Zinc</keyword>
<dbReference type="Pfam" id="PF00383">
    <property type="entry name" value="dCMP_cyt_deam_1"/>
    <property type="match status" value="1"/>
</dbReference>
<evidence type="ECO:0000313" key="5">
    <source>
        <dbReference type="EMBL" id="KAG0654784.1"/>
    </source>
</evidence>
<keyword evidence="6" id="KW-1185">Reference proteome</keyword>
<dbReference type="SUPFAM" id="SSF53927">
    <property type="entry name" value="Cytidine deaminase-like"/>
    <property type="match status" value="1"/>
</dbReference>
<organism evidence="5 6">
    <name type="scientific">Rhodotorula mucilaginosa</name>
    <name type="common">Yeast</name>
    <name type="synonym">Rhodotorula rubra</name>
    <dbReference type="NCBI Taxonomy" id="5537"/>
    <lineage>
        <taxon>Eukaryota</taxon>
        <taxon>Fungi</taxon>
        <taxon>Dikarya</taxon>
        <taxon>Basidiomycota</taxon>
        <taxon>Pucciniomycotina</taxon>
        <taxon>Microbotryomycetes</taxon>
        <taxon>Sporidiobolales</taxon>
        <taxon>Sporidiobolaceae</taxon>
        <taxon>Rhodotorula</taxon>
    </lineage>
</organism>
<comment type="caution">
    <text evidence="5">The sequence shown here is derived from an EMBL/GenBank/DDBJ whole genome shotgun (WGS) entry which is preliminary data.</text>
</comment>
<feature type="signal peptide" evidence="3">
    <location>
        <begin position="1"/>
        <end position="23"/>
    </location>
</feature>
<keyword evidence="3" id="KW-0732">Signal</keyword>
<evidence type="ECO:0000256" key="2">
    <source>
        <dbReference type="ARBA" id="ARBA00022833"/>
    </source>
</evidence>
<evidence type="ECO:0000259" key="4">
    <source>
        <dbReference type="PROSITE" id="PS51747"/>
    </source>
</evidence>
<dbReference type="InterPro" id="IPR016192">
    <property type="entry name" value="APOBEC/CMP_deaminase_Zn-bd"/>
</dbReference>
<evidence type="ECO:0000256" key="3">
    <source>
        <dbReference type="SAM" id="SignalP"/>
    </source>
</evidence>
<keyword evidence="1" id="KW-0479">Metal-binding</keyword>
<dbReference type="OrthoDB" id="408702at2759"/>
<dbReference type="GO" id="GO:0002100">
    <property type="term" value="P:tRNA wobble adenosine to inosine editing"/>
    <property type="evidence" value="ECO:0007669"/>
    <property type="project" value="TreeGrafter"/>
</dbReference>
<dbReference type="Gene3D" id="3.40.140.10">
    <property type="entry name" value="Cytidine Deaminase, domain 2"/>
    <property type="match status" value="1"/>
</dbReference>
<dbReference type="PANTHER" id="PTHR11079">
    <property type="entry name" value="CYTOSINE DEAMINASE FAMILY MEMBER"/>
    <property type="match status" value="1"/>
</dbReference>
<dbReference type="GO" id="GO:0008270">
    <property type="term" value="F:zinc ion binding"/>
    <property type="evidence" value="ECO:0007669"/>
    <property type="project" value="InterPro"/>
</dbReference>
<gene>
    <name evidence="5" type="ORF">C6P46_001389</name>
</gene>
<reference evidence="5 6" key="1">
    <citation type="submission" date="2020-11" db="EMBL/GenBank/DDBJ databases">
        <title>Kefir isolates.</title>
        <authorList>
            <person name="Marcisauskas S."/>
            <person name="Kim Y."/>
            <person name="Blasche S."/>
        </authorList>
    </citation>
    <scope>NUCLEOTIDE SEQUENCE [LARGE SCALE GENOMIC DNA]</scope>
    <source>
        <strain evidence="5 6">KR</strain>
    </source>
</reference>
<proteinExistence type="predicted"/>
<sequence>MPARSFIKSAAVVAISCAYGVVASHYPGLGLHNDNQAGLSLNGVPAATRTKWMRVANDAVPEILAAPCSWFPFGVAVNTTSDELVCVAANKVGVTGNPSMHGEISGLHRCTEVLTERGLSPQEILAAWRDFTMYTTGEPCPMCASALRWAGMGEVVWATSIETIIKGGRNQIYLPSSLIVSASYSLPHQTHWFGSILANETDPHFFHQFNESAPCPNSCTRQHVEGSRVSMCLPDEQWTRDWKAREGEWERHLMETKGAIAEEWYGVGAGSEGREKVRTRGHDEL</sequence>
<dbReference type="EMBL" id="PUHQ01000138">
    <property type="protein sequence ID" value="KAG0654784.1"/>
    <property type="molecule type" value="Genomic_DNA"/>
</dbReference>
<evidence type="ECO:0000256" key="1">
    <source>
        <dbReference type="ARBA" id="ARBA00022723"/>
    </source>
</evidence>
<feature type="chain" id="PRO_5040165567" description="CMP/dCMP-type deaminase domain-containing protein" evidence="3">
    <location>
        <begin position="24"/>
        <end position="285"/>
    </location>
</feature>
<dbReference type="InterPro" id="IPR002125">
    <property type="entry name" value="CMP_dCMP_dom"/>
</dbReference>
<evidence type="ECO:0000313" key="6">
    <source>
        <dbReference type="Proteomes" id="UP000777482"/>
    </source>
</evidence>
<dbReference type="InterPro" id="IPR016193">
    <property type="entry name" value="Cytidine_deaminase-like"/>
</dbReference>
<dbReference type="PROSITE" id="PS51747">
    <property type="entry name" value="CYT_DCMP_DEAMINASES_2"/>
    <property type="match status" value="1"/>
</dbReference>
<name>A0A9P6VV82_RHOMI</name>
<protein>
    <recommendedName>
        <fullName evidence="4">CMP/dCMP-type deaminase domain-containing protein</fullName>
    </recommendedName>
</protein>
<dbReference type="AlphaFoldDB" id="A0A9P6VV82"/>
<accession>A0A9P6VV82</accession>
<dbReference type="CDD" id="cd01285">
    <property type="entry name" value="nucleoside_deaminase"/>
    <property type="match status" value="1"/>
</dbReference>
<dbReference type="PANTHER" id="PTHR11079:SF203">
    <property type="entry name" value="CMP_DCMP-TYPE DEAMINASE DOMAIN-CONTAINING PROTEIN"/>
    <property type="match status" value="1"/>
</dbReference>
<dbReference type="Proteomes" id="UP000777482">
    <property type="component" value="Unassembled WGS sequence"/>
</dbReference>
<dbReference type="PROSITE" id="PS00903">
    <property type="entry name" value="CYT_DCMP_DEAMINASES_1"/>
    <property type="match status" value="1"/>
</dbReference>
<feature type="domain" description="CMP/dCMP-type deaminase" evidence="4">
    <location>
        <begin position="47"/>
        <end position="181"/>
    </location>
</feature>